<proteinExistence type="predicted"/>
<reference evidence="3" key="1">
    <citation type="journal article" date="2013" name="Science">
        <title>Comparative analysis of bat genomes provides insight into the evolution of flight and immunity.</title>
        <authorList>
            <person name="Zhang G."/>
            <person name="Cowled C."/>
            <person name="Shi Z."/>
            <person name="Huang Z."/>
            <person name="Bishop-Lilly K.A."/>
            <person name="Fang X."/>
            <person name="Wynne J.W."/>
            <person name="Xiong Z."/>
            <person name="Baker M.L."/>
            <person name="Zhao W."/>
            <person name="Tachedjian M."/>
            <person name="Zhu Y."/>
            <person name="Zhou P."/>
            <person name="Jiang X."/>
            <person name="Ng J."/>
            <person name="Yang L."/>
            <person name="Wu L."/>
            <person name="Xiao J."/>
            <person name="Feng Y."/>
            <person name="Chen Y."/>
            <person name="Sun X."/>
            <person name="Zhang Y."/>
            <person name="Marsh G.A."/>
            <person name="Crameri G."/>
            <person name="Broder C.C."/>
            <person name="Frey K.G."/>
            <person name="Wang L.F."/>
            <person name="Wang J."/>
        </authorList>
    </citation>
    <scope>NUCLEOTIDE SEQUENCE [LARGE SCALE GENOMIC DNA]</scope>
</reference>
<dbReference type="EMBL" id="KB030555">
    <property type="protein sequence ID" value="ELK14897.1"/>
    <property type="molecule type" value="Genomic_DNA"/>
</dbReference>
<sequence length="78" mass="7884">MHEYPLPPEPKSPGEYINIDFSETGARLSPPAPPLLASAASSSSLLSASSPASSLGSVTQTEYPERGPGGVLGCSPVS</sequence>
<feature type="compositionally biased region" description="Pro residues" evidence="1">
    <location>
        <begin position="1"/>
        <end position="11"/>
    </location>
</feature>
<feature type="compositionally biased region" description="Low complexity" evidence="1">
    <location>
        <begin position="35"/>
        <end position="55"/>
    </location>
</feature>
<organism evidence="2 3">
    <name type="scientific">Pteropus alecto</name>
    <name type="common">Black flying fox</name>
    <dbReference type="NCBI Taxonomy" id="9402"/>
    <lineage>
        <taxon>Eukaryota</taxon>
        <taxon>Metazoa</taxon>
        <taxon>Chordata</taxon>
        <taxon>Craniata</taxon>
        <taxon>Vertebrata</taxon>
        <taxon>Euteleostomi</taxon>
        <taxon>Mammalia</taxon>
        <taxon>Eutheria</taxon>
        <taxon>Laurasiatheria</taxon>
        <taxon>Chiroptera</taxon>
        <taxon>Yinpterochiroptera</taxon>
        <taxon>Pteropodoidea</taxon>
        <taxon>Pteropodidae</taxon>
        <taxon>Pteropodinae</taxon>
        <taxon>Pteropus</taxon>
    </lineage>
</organism>
<name>L5KU21_PTEAL</name>
<dbReference type="STRING" id="9402.L5KU21"/>
<evidence type="ECO:0000313" key="2">
    <source>
        <dbReference type="EMBL" id="ELK14897.1"/>
    </source>
</evidence>
<keyword evidence="2" id="KW-0675">Receptor</keyword>
<dbReference type="Proteomes" id="UP000010552">
    <property type="component" value="Unassembled WGS sequence"/>
</dbReference>
<accession>L5KU21</accession>
<dbReference type="InParanoid" id="L5KU21"/>
<protein>
    <submittedName>
        <fullName evidence="2">Insulin receptor substrate 2</fullName>
    </submittedName>
</protein>
<evidence type="ECO:0000256" key="1">
    <source>
        <dbReference type="SAM" id="MobiDB-lite"/>
    </source>
</evidence>
<gene>
    <name evidence="2" type="ORF">PAL_GLEAN10013725</name>
</gene>
<keyword evidence="3" id="KW-1185">Reference proteome</keyword>
<feature type="region of interest" description="Disordered" evidence="1">
    <location>
        <begin position="1"/>
        <end position="78"/>
    </location>
</feature>
<evidence type="ECO:0000313" key="3">
    <source>
        <dbReference type="Proteomes" id="UP000010552"/>
    </source>
</evidence>
<dbReference type="AlphaFoldDB" id="L5KU21"/>